<evidence type="ECO:0000256" key="3">
    <source>
        <dbReference type="ARBA" id="ARBA00022448"/>
    </source>
</evidence>
<dbReference type="InterPro" id="IPR000498">
    <property type="entry name" value="OmpA-like_TM_dom"/>
</dbReference>
<keyword evidence="3" id="KW-0813">Transport</keyword>
<dbReference type="Gene3D" id="3.30.1330.60">
    <property type="entry name" value="OmpA-like domain"/>
    <property type="match status" value="1"/>
</dbReference>
<dbReference type="InterPro" id="IPR050330">
    <property type="entry name" value="Bact_OuterMem_StrucFunc"/>
</dbReference>
<keyword evidence="7" id="KW-0626">Porin</keyword>
<gene>
    <name evidence="13" type="ORF">KY46_07655</name>
</gene>
<dbReference type="RefSeq" id="WP_046220038.1">
    <property type="nucleotide sequence ID" value="NZ_JWYV01000004.1"/>
</dbReference>
<dbReference type="STRING" id="265726.KY46_07655"/>
<dbReference type="InterPro" id="IPR006665">
    <property type="entry name" value="OmpA-like"/>
</dbReference>
<keyword evidence="11" id="KW-0732">Signal</keyword>
<proteinExistence type="inferred from homology"/>
<evidence type="ECO:0000256" key="6">
    <source>
        <dbReference type="ARBA" id="ARBA00023065"/>
    </source>
</evidence>
<dbReference type="PANTHER" id="PTHR30329:SF21">
    <property type="entry name" value="LIPOPROTEIN YIAD-RELATED"/>
    <property type="match status" value="1"/>
</dbReference>
<dbReference type="Pfam" id="PF00691">
    <property type="entry name" value="OmpA"/>
    <property type="match status" value="1"/>
</dbReference>
<evidence type="ECO:0000259" key="12">
    <source>
        <dbReference type="PROSITE" id="PS51123"/>
    </source>
</evidence>
<dbReference type="InterPro" id="IPR036737">
    <property type="entry name" value="OmpA-like_sf"/>
</dbReference>
<dbReference type="Gene3D" id="2.40.160.20">
    <property type="match status" value="1"/>
</dbReference>
<dbReference type="SUPFAM" id="SSF56925">
    <property type="entry name" value="OMPA-like"/>
    <property type="match status" value="1"/>
</dbReference>
<dbReference type="GO" id="GO:0015288">
    <property type="term" value="F:porin activity"/>
    <property type="evidence" value="ECO:0007669"/>
    <property type="project" value="UniProtKB-KW"/>
</dbReference>
<dbReference type="GO" id="GO:0046930">
    <property type="term" value="C:pore complex"/>
    <property type="evidence" value="ECO:0007669"/>
    <property type="project" value="UniProtKB-KW"/>
</dbReference>
<reference evidence="13 14" key="1">
    <citation type="submission" date="2014-12" db="EMBL/GenBank/DDBJ databases">
        <title>Mercury Reductase activity and rhizosphere competence traits in the genome of root associated Photobacterium halotolerans MELD1.</title>
        <authorList>
            <person name="Mathew D.C."/>
            <person name="Huang C.-C."/>
        </authorList>
    </citation>
    <scope>NUCLEOTIDE SEQUENCE [LARGE SCALE GENOMIC DNA]</scope>
    <source>
        <strain evidence="13 14">MELD1</strain>
    </source>
</reference>
<dbReference type="CDD" id="cd07185">
    <property type="entry name" value="OmpA_C-like"/>
    <property type="match status" value="1"/>
</dbReference>
<dbReference type="AlphaFoldDB" id="A0A0F5VEI2"/>
<dbReference type="InterPro" id="IPR006664">
    <property type="entry name" value="OMP_bac"/>
</dbReference>
<keyword evidence="9" id="KW-0998">Cell outer membrane</keyword>
<dbReference type="PANTHER" id="PTHR30329">
    <property type="entry name" value="STATOR ELEMENT OF FLAGELLAR MOTOR COMPLEX"/>
    <property type="match status" value="1"/>
</dbReference>
<evidence type="ECO:0000256" key="2">
    <source>
        <dbReference type="ARBA" id="ARBA00005710"/>
    </source>
</evidence>
<keyword evidence="8 10" id="KW-0472">Membrane</keyword>
<keyword evidence="6" id="KW-0406">Ion transport</keyword>
<feature type="chain" id="PRO_5002496655" description="OmpA-like domain-containing protein" evidence="11">
    <location>
        <begin position="25"/>
        <end position="346"/>
    </location>
</feature>
<evidence type="ECO:0000256" key="1">
    <source>
        <dbReference type="ARBA" id="ARBA00004571"/>
    </source>
</evidence>
<evidence type="ECO:0000256" key="4">
    <source>
        <dbReference type="ARBA" id="ARBA00022452"/>
    </source>
</evidence>
<feature type="domain" description="OmpA-like" evidence="12">
    <location>
        <begin position="224"/>
        <end position="341"/>
    </location>
</feature>
<dbReference type="Proteomes" id="UP000033633">
    <property type="component" value="Unassembled WGS sequence"/>
</dbReference>
<evidence type="ECO:0000313" key="13">
    <source>
        <dbReference type="EMBL" id="KKD00493.1"/>
    </source>
</evidence>
<organism evidence="13 14">
    <name type="scientific">Photobacterium halotolerans</name>
    <dbReference type="NCBI Taxonomy" id="265726"/>
    <lineage>
        <taxon>Bacteria</taxon>
        <taxon>Pseudomonadati</taxon>
        <taxon>Pseudomonadota</taxon>
        <taxon>Gammaproteobacteria</taxon>
        <taxon>Vibrionales</taxon>
        <taxon>Vibrionaceae</taxon>
        <taxon>Photobacterium</taxon>
    </lineage>
</organism>
<keyword evidence="4" id="KW-1134">Transmembrane beta strand</keyword>
<evidence type="ECO:0000256" key="9">
    <source>
        <dbReference type="ARBA" id="ARBA00023237"/>
    </source>
</evidence>
<protein>
    <recommendedName>
        <fullName evidence="12">OmpA-like domain-containing protein</fullName>
    </recommendedName>
</protein>
<feature type="signal peptide" evidence="11">
    <location>
        <begin position="1"/>
        <end position="24"/>
    </location>
</feature>
<dbReference type="OrthoDB" id="9782229at2"/>
<dbReference type="EMBL" id="JWYV01000004">
    <property type="protein sequence ID" value="KKD00493.1"/>
    <property type="molecule type" value="Genomic_DNA"/>
</dbReference>
<dbReference type="PRINTS" id="PR01021">
    <property type="entry name" value="OMPADOMAIN"/>
</dbReference>
<evidence type="ECO:0000313" key="14">
    <source>
        <dbReference type="Proteomes" id="UP000033633"/>
    </source>
</evidence>
<comment type="caution">
    <text evidence="13">The sequence shown here is derived from an EMBL/GenBank/DDBJ whole genome shotgun (WGS) entry which is preliminary data.</text>
</comment>
<comment type="subcellular location">
    <subcellularLocation>
        <location evidence="1">Cell outer membrane</location>
        <topology evidence="1">Multi-pass membrane protein</topology>
    </subcellularLocation>
</comment>
<evidence type="ECO:0000256" key="10">
    <source>
        <dbReference type="PROSITE-ProRule" id="PRU00473"/>
    </source>
</evidence>
<dbReference type="PRINTS" id="PR01023">
    <property type="entry name" value="NAFLGMOTY"/>
</dbReference>
<evidence type="ECO:0000256" key="8">
    <source>
        <dbReference type="ARBA" id="ARBA00023136"/>
    </source>
</evidence>
<comment type="similarity">
    <text evidence="2">Belongs to the outer membrane OOP (TC 1.B.6) superfamily. OmpA family.</text>
</comment>
<dbReference type="GO" id="GO:0006811">
    <property type="term" value="P:monoatomic ion transport"/>
    <property type="evidence" value="ECO:0007669"/>
    <property type="project" value="UniProtKB-KW"/>
</dbReference>
<dbReference type="SUPFAM" id="SSF103088">
    <property type="entry name" value="OmpA-like"/>
    <property type="match status" value="1"/>
</dbReference>
<evidence type="ECO:0000256" key="11">
    <source>
        <dbReference type="SAM" id="SignalP"/>
    </source>
</evidence>
<accession>A0A0F5VEI2</accession>
<dbReference type="GO" id="GO:0009279">
    <property type="term" value="C:cell outer membrane"/>
    <property type="evidence" value="ECO:0007669"/>
    <property type="project" value="UniProtKB-SubCell"/>
</dbReference>
<keyword evidence="5" id="KW-0812">Transmembrane</keyword>
<dbReference type="PATRIC" id="fig|265726.11.peg.3598"/>
<dbReference type="Pfam" id="PF01389">
    <property type="entry name" value="OmpA_membrane"/>
    <property type="match status" value="1"/>
</dbReference>
<evidence type="ECO:0000256" key="7">
    <source>
        <dbReference type="ARBA" id="ARBA00023114"/>
    </source>
</evidence>
<dbReference type="PROSITE" id="PS51123">
    <property type="entry name" value="OMPA_2"/>
    <property type="match status" value="1"/>
</dbReference>
<sequence length="346" mass="37906">MNQSTKFSLSCVVLSTLCISLANASEHRAGLRASYTFADGACESHHISCDDDAPGAGIFYNYAWTPRWELEVAYDYYGQFDATYPALDDPSVGADYEGDVLGLSASLGYRYPVSDVVSVVGKAGVMAWHVSSDGKEIAGTVSNDEDGFSPIVGVGVDWDFTPRWRTGLSYQFANNVGDDGTAGADLHTLMLGISYRFSGNDPQPVAVVEPEPAPVPPPVTQEAFTLQVDGTQSNAIFEFNSAKLRPDMTSTFQPMLNHLNQYPEAMLRVETHTDDVGSEDYNMKLSERRAQSVVQYFEQQGITPDRISYEAFGETKPLVSNDTPANRAMNRRVVLTSPQFTRKAIQ</sequence>
<dbReference type="InterPro" id="IPR011250">
    <property type="entry name" value="OMP/PagP_B-barrel"/>
</dbReference>
<keyword evidence="14" id="KW-1185">Reference proteome</keyword>
<name>A0A0F5VEI2_9GAMM</name>
<evidence type="ECO:0000256" key="5">
    <source>
        <dbReference type="ARBA" id="ARBA00022692"/>
    </source>
</evidence>